<gene>
    <name evidence="2" type="ORF">M513_05236</name>
    <name evidence="3" type="ORF">M514_05236</name>
</gene>
<dbReference type="Proteomes" id="UP000030758">
    <property type="component" value="Unassembled WGS sequence"/>
</dbReference>
<dbReference type="Pfam" id="PF01370">
    <property type="entry name" value="Epimerase"/>
    <property type="match status" value="1"/>
</dbReference>
<sequence>MVKPPELSEPTCAPLSTITKTGPVRVALVMWNYLGQRASFMRLIESCGSLHIIRVCNELEQCAACSATADAANARSMATKGGMQVVPSQSTILVTGAGGFVGSHVVLELLSQDYNVIAVDNYTNCVKGGSRLTSGCVLGEVTLSENDVK</sequence>
<accession>A0A085M9S3</accession>
<dbReference type="InterPro" id="IPR036291">
    <property type="entry name" value="NAD(P)-bd_dom_sf"/>
</dbReference>
<dbReference type="EMBL" id="KL363212">
    <property type="protein sequence ID" value="KFD53969.1"/>
    <property type="molecule type" value="Genomic_DNA"/>
</dbReference>
<dbReference type="SUPFAM" id="SSF51735">
    <property type="entry name" value="NAD(P)-binding Rossmann-fold domains"/>
    <property type="match status" value="1"/>
</dbReference>
<organism evidence="2 4">
    <name type="scientific">Trichuris suis</name>
    <name type="common">pig whipworm</name>
    <dbReference type="NCBI Taxonomy" id="68888"/>
    <lineage>
        <taxon>Eukaryota</taxon>
        <taxon>Metazoa</taxon>
        <taxon>Ecdysozoa</taxon>
        <taxon>Nematoda</taxon>
        <taxon>Enoplea</taxon>
        <taxon>Dorylaimia</taxon>
        <taxon>Trichinellida</taxon>
        <taxon>Trichuridae</taxon>
        <taxon>Trichuris</taxon>
    </lineage>
</organism>
<dbReference type="Gene3D" id="3.40.50.720">
    <property type="entry name" value="NAD(P)-binding Rossmann-like Domain"/>
    <property type="match status" value="1"/>
</dbReference>
<proteinExistence type="predicted"/>
<feature type="domain" description="NAD-dependent epimerase/dehydratase" evidence="1">
    <location>
        <begin position="92"/>
        <end position="130"/>
    </location>
</feature>
<evidence type="ECO:0000313" key="4">
    <source>
        <dbReference type="Proteomes" id="UP000030764"/>
    </source>
</evidence>
<evidence type="ECO:0000313" key="3">
    <source>
        <dbReference type="EMBL" id="KFD67356.1"/>
    </source>
</evidence>
<reference evidence="2 4" key="1">
    <citation type="journal article" date="2014" name="Nat. Genet.">
        <title>Genome and transcriptome of the porcine whipworm Trichuris suis.</title>
        <authorList>
            <person name="Jex A.R."/>
            <person name="Nejsum P."/>
            <person name="Schwarz E.M."/>
            <person name="Hu L."/>
            <person name="Young N.D."/>
            <person name="Hall R.S."/>
            <person name="Korhonen P.K."/>
            <person name="Liao S."/>
            <person name="Thamsborg S."/>
            <person name="Xia J."/>
            <person name="Xu P."/>
            <person name="Wang S."/>
            <person name="Scheerlinck J.P."/>
            <person name="Hofmann A."/>
            <person name="Sternberg P.W."/>
            <person name="Wang J."/>
            <person name="Gasser R.B."/>
        </authorList>
    </citation>
    <scope>NUCLEOTIDE SEQUENCE [LARGE SCALE GENOMIC DNA]</scope>
    <source>
        <strain evidence="3">DCEP-RM93F</strain>
        <strain evidence="2">DCEP-RM93M</strain>
    </source>
</reference>
<dbReference type="AlphaFoldDB" id="A0A085M9S3"/>
<dbReference type="EMBL" id="KL367515">
    <property type="protein sequence ID" value="KFD67356.1"/>
    <property type="molecule type" value="Genomic_DNA"/>
</dbReference>
<name>A0A085M9S3_9BILA</name>
<dbReference type="InterPro" id="IPR001509">
    <property type="entry name" value="Epimerase_deHydtase"/>
</dbReference>
<keyword evidence="4" id="KW-1185">Reference proteome</keyword>
<protein>
    <recommendedName>
        <fullName evidence="1">NAD-dependent epimerase/dehydratase domain-containing protein</fullName>
    </recommendedName>
</protein>
<dbReference type="Proteomes" id="UP000030764">
    <property type="component" value="Unassembled WGS sequence"/>
</dbReference>
<evidence type="ECO:0000313" key="2">
    <source>
        <dbReference type="EMBL" id="KFD53969.1"/>
    </source>
</evidence>
<evidence type="ECO:0000259" key="1">
    <source>
        <dbReference type="Pfam" id="PF01370"/>
    </source>
</evidence>